<dbReference type="Pfam" id="PF07885">
    <property type="entry name" value="Ion_trans_2"/>
    <property type="match status" value="2"/>
</dbReference>
<dbReference type="GO" id="GO:0005886">
    <property type="term" value="C:plasma membrane"/>
    <property type="evidence" value="ECO:0007669"/>
    <property type="project" value="TreeGrafter"/>
</dbReference>
<dbReference type="GO" id="GO:0022841">
    <property type="term" value="F:potassium ion leak channel activity"/>
    <property type="evidence" value="ECO:0007669"/>
    <property type="project" value="TreeGrafter"/>
</dbReference>
<keyword evidence="7 8" id="KW-0407">Ion channel</keyword>
<dbReference type="Gene3D" id="1.10.287.70">
    <property type="match status" value="3"/>
</dbReference>
<feature type="compositionally biased region" description="Low complexity" evidence="9">
    <location>
        <begin position="565"/>
        <end position="579"/>
    </location>
</feature>
<dbReference type="Proteomes" id="UP000822476">
    <property type="component" value="Unassembled WGS sequence"/>
</dbReference>
<evidence type="ECO:0000256" key="3">
    <source>
        <dbReference type="ARBA" id="ARBA00022692"/>
    </source>
</evidence>
<dbReference type="PRINTS" id="PR01333">
    <property type="entry name" value="2POREKCHANEL"/>
</dbReference>
<reference evidence="12" key="1">
    <citation type="submission" date="2019-07" db="EMBL/GenBank/DDBJ databases">
        <title>Annotation for the trematode Paragonimus miyazaki's.</title>
        <authorList>
            <person name="Choi Y.-J."/>
        </authorList>
    </citation>
    <scope>NUCLEOTIDE SEQUENCE</scope>
    <source>
        <strain evidence="12">Japan</strain>
    </source>
</reference>
<evidence type="ECO:0000256" key="6">
    <source>
        <dbReference type="ARBA" id="ARBA00023136"/>
    </source>
</evidence>
<keyword evidence="5 8" id="KW-0406">Ion transport</keyword>
<gene>
    <name evidence="12" type="ORF">EG68_04871</name>
</gene>
<evidence type="ECO:0000256" key="8">
    <source>
        <dbReference type="RuleBase" id="RU003857"/>
    </source>
</evidence>
<feature type="domain" description="Potassium channel" evidence="11">
    <location>
        <begin position="343"/>
        <end position="398"/>
    </location>
</feature>
<comment type="subcellular location">
    <subcellularLocation>
        <location evidence="1">Membrane</location>
        <topology evidence="1">Multi-pass membrane protein</topology>
    </subcellularLocation>
</comment>
<dbReference type="OrthoDB" id="297496at2759"/>
<feature type="transmembrane region" description="Helical" evidence="10">
    <location>
        <begin position="371"/>
        <end position="391"/>
    </location>
</feature>
<organism evidence="12 13">
    <name type="scientific">Paragonimus skrjabini miyazakii</name>
    <dbReference type="NCBI Taxonomy" id="59628"/>
    <lineage>
        <taxon>Eukaryota</taxon>
        <taxon>Metazoa</taxon>
        <taxon>Spiralia</taxon>
        <taxon>Lophotrochozoa</taxon>
        <taxon>Platyhelminthes</taxon>
        <taxon>Trematoda</taxon>
        <taxon>Digenea</taxon>
        <taxon>Plagiorchiida</taxon>
        <taxon>Troglotremata</taxon>
        <taxon>Troglotrematidae</taxon>
        <taxon>Paragonimus</taxon>
    </lineage>
</organism>
<evidence type="ECO:0000256" key="7">
    <source>
        <dbReference type="ARBA" id="ARBA00023303"/>
    </source>
</evidence>
<evidence type="ECO:0000259" key="11">
    <source>
        <dbReference type="Pfam" id="PF07885"/>
    </source>
</evidence>
<keyword evidence="2 8" id="KW-0813">Transport</keyword>
<dbReference type="EMBL" id="JTDE01001828">
    <property type="protein sequence ID" value="KAF7258275.1"/>
    <property type="molecule type" value="Genomic_DNA"/>
</dbReference>
<dbReference type="SUPFAM" id="SSF81324">
    <property type="entry name" value="Voltage-gated potassium channels"/>
    <property type="match status" value="2"/>
</dbReference>
<evidence type="ECO:0000256" key="10">
    <source>
        <dbReference type="SAM" id="Phobius"/>
    </source>
</evidence>
<dbReference type="GO" id="GO:0015271">
    <property type="term" value="F:outward rectifier potassium channel activity"/>
    <property type="evidence" value="ECO:0007669"/>
    <property type="project" value="TreeGrafter"/>
</dbReference>
<keyword evidence="3 8" id="KW-0812">Transmembrane</keyword>
<evidence type="ECO:0000256" key="1">
    <source>
        <dbReference type="ARBA" id="ARBA00004141"/>
    </source>
</evidence>
<feature type="domain" description="Potassium channel" evidence="11">
    <location>
        <begin position="654"/>
        <end position="696"/>
    </location>
</feature>
<dbReference type="PANTHER" id="PTHR11003">
    <property type="entry name" value="POTASSIUM CHANNEL, SUBFAMILY K"/>
    <property type="match status" value="1"/>
</dbReference>
<protein>
    <recommendedName>
        <fullName evidence="11">Potassium channel domain-containing protein</fullName>
    </recommendedName>
</protein>
<dbReference type="InterPro" id="IPR013099">
    <property type="entry name" value="K_chnl_dom"/>
</dbReference>
<evidence type="ECO:0000313" key="13">
    <source>
        <dbReference type="Proteomes" id="UP000822476"/>
    </source>
</evidence>
<accession>A0A8S9YTD7</accession>
<dbReference type="InterPro" id="IPR003280">
    <property type="entry name" value="2pore_dom_K_chnl"/>
</dbReference>
<feature type="transmembrane region" description="Helical" evidence="10">
    <location>
        <begin position="349"/>
        <end position="365"/>
    </location>
</feature>
<evidence type="ECO:0000256" key="9">
    <source>
        <dbReference type="SAM" id="MobiDB-lite"/>
    </source>
</evidence>
<evidence type="ECO:0000313" key="12">
    <source>
        <dbReference type="EMBL" id="KAF7258275.1"/>
    </source>
</evidence>
<evidence type="ECO:0000256" key="4">
    <source>
        <dbReference type="ARBA" id="ARBA00022989"/>
    </source>
</evidence>
<dbReference type="PANTHER" id="PTHR11003:SF334">
    <property type="entry name" value="FI03418P"/>
    <property type="match status" value="1"/>
</dbReference>
<keyword evidence="13" id="KW-1185">Reference proteome</keyword>
<comment type="caution">
    <text evidence="12">The sequence shown here is derived from an EMBL/GenBank/DDBJ whole genome shotgun (WGS) entry which is preliminary data.</text>
</comment>
<sequence>MSVARYPFQTGHSELLTKYPKYSFPPNQFSGSDVTVQTFQDRLNVADNFHSLVVRDTSACSSRCSSPFIEAHRRDNSPSINTPSSNVIDQPAVIQTKTKSKKESCDECKVKTSLCLKRLCTFMLSHVGLAALVVVYTFIGGTAFCYMERDFEMKIQKSVITEHERLVQNVMNSWRESQLEVVRTLQAEFDTLIGLKASATTISLLNGASSNKPDLSKIRIKSEADRDKLIAGLKWYFAGLGWPRRILPPWWFNYTDGLAELPISTESSDQKEPTSSGEYNLSDASSERLFVMTTMKDLNTLIDKVALKMQEQVERSIRKNLKTIIKAIKDDGWNGADNVDDLNWTIEGGILYAVTIITTIGYGHVTPHTPMGRIVTMLYAVFGIPLFFCYLSNNGNYLADLFQTCYVRMCRPTFQAIGNRCCKSTCVKKTPTRKYSRVTVQEKLSSNSILINSSAFTHQPSASRWTPLKNVNATNSNQLLLWAEAQNAFLNNHSSGLGFCNTYPKSPAYRLTDDWEPNVMSLSVDCNAEKPISRAYAFHEPHRLDSIQQPPSPYMERVNRLSRESNTSTTSSVPTSPSPLVESASKSTLLGPRDRLDDLHEVNHEQQHIHTDVHHLTEAERKVSDQRSKKVSQTKPPSVKQEQITVPISLTVFMMAVYILIGATVFTFWESEDYVKWAYFCFITLSTIGFGDIVPGE</sequence>
<proteinExistence type="inferred from homology"/>
<feature type="transmembrane region" description="Helical" evidence="10">
    <location>
        <begin position="123"/>
        <end position="147"/>
    </location>
</feature>
<keyword evidence="6 10" id="KW-0472">Membrane</keyword>
<feature type="transmembrane region" description="Helical" evidence="10">
    <location>
        <begin position="644"/>
        <end position="668"/>
    </location>
</feature>
<dbReference type="AlphaFoldDB" id="A0A8S9YTD7"/>
<dbReference type="GO" id="GO:0030322">
    <property type="term" value="P:stabilization of membrane potential"/>
    <property type="evidence" value="ECO:0007669"/>
    <property type="project" value="TreeGrafter"/>
</dbReference>
<name>A0A8S9YTD7_9TREM</name>
<evidence type="ECO:0000256" key="5">
    <source>
        <dbReference type="ARBA" id="ARBA00023065"/>
    </source>
</evidence>
<keyword evidence="4 10" id="KW-1133">Transmembrane helix</keyword>
<feature type="region of interest" description="Disordered" evidence="9">
    <location>
        <begin position="543"/>
        <end position="587"/>
    </location>
</feature>
<comment type="similarity">
    <text evidence="8">Belongs to the two pore domain potassium channel (TC 1.A.1.8) family.</text>
</comment>
<evidence type="ECO:0000256" key="2">
    <source>
        <dbReference type="ARBA" id="ARBA00022448"/>
    </source>
</evidence>